<feature type="transmembrane region" description="Helical" evidence="2">
    <location>
        <begin position="50"/>
        <end position="69"/>
    </location>
</feature>
<protein>
    <recommendedName>
        <fullName evidence="3">Outer membrane protein beta-barrel domain-containing protein</fullName>
    </recommendedName>
</protein>
<evidence type="ECO:0000313" key="4">
    <source>
        <dbReference type="EMBL" id="MBB4036102.1"/>
    </source>
</evidence>
<proteinExistence type="predicted"/>
<dbReference type="Gene3D" id="2.40.160.20">
    <property type="match status" value="1"/>
</dbReference>
<dbReference type="EMBL" id="JACIEP010000006">
    <property type="protein sequence ID" value="MBB4036102.1"/>
    <property type="molecule type" value="Genomic_DNA"/>
</dbReference>
<comment type="caution">
    <text evidence="4">The sequence shown here is derived from an EMBL/GenBank/DDBJ whole genome shotgun (WGS) entry which is preliminary data.</text>
</comment>
<feature type="region of interest" description="Disordered" evidence="1">
    <location>
        <begin position="157"/>
        <end position="199"/>
    </location>
</feature>
<dbReference type="Pfam" id="PF13568">
    <property type="entry name" value="OMP_b-brl_2"/>
    <property type="match status" value="1"/>
</dbReference>
<sequence>MPDWKDHNKLPDEFSNLIRQKIEDYRVPVDSECWSGIEQRLQPKGGKKSLWWVGGIAASIAILVAVLLFRPADQGGIVSPMISTVEHLNISLPEKQIEQETEEAIETIYPTSAKKTRIAENKQSRTEDKDKDNTDAIEKEIKETINLIDTVSLASIPDNTLNNASDNEPDGKKTDSTSDQNKTENKGSKKVSQPEKILLPKKSANSSNWLLAASVSSGGNNAASQAQTINNMPMRDYSNATDMTKEPVYMLSNSQIPENEFSDFDYSLPLSFGVTVRKDINNILGIETGLTYTYLSTTMKKAGTPQYQAKQEIHYLGVPLNLVVYLWNNPKWNVYLSAGGMLEKGLKGIYTQDMYLNGQKADDTRIKGSVDGVQWSLNASAGASYSFYQGWGLYVEPRISYFFDNDQPISIRTEKSTVFGLGAGFRYKF</sequence>
<gene>
    <name evidence="4" type="ORF">GGR21_002003</name>
</gene>
<keyword evidence="2" id="KW-0472">Membrane</keyword>
<dbReference type="InterPro" id="IPR025665">
    <property type="entry name" value="Beta-barrel_OMP_2"/>
</dbReference>
<reference evidence="4 5" key="1">
    <citation type="submission" date="2020-08" db="EMBL/GenBank/DDBJ databases">
        <title>Genomic Encyclopedia of Type Strains, Phase IV (KMG-IV): sequencing the most valuable type-strain genomes for metagenomic binning, comparative biology and taxonomic classification.</title>
        <authorList>
            <person name="Goeker M."/>
        </authorList>
    </citation>
    <scope>NUCLEOTIDE SEQUENCE [LARGE SCALE GENOMIC DNA]</scope>
    <source>
        <strain evidence="4 5">DSM 104969</strain>
    </source>
</reference>
<keyword evidence="2" id="KW-1133">Transmembrane helix</keyword>
<evidence type="ECO:0000259" key="3">
    <source>
        <dbReference type="Pfam" id="PF13568"/>
    </source>
</evidence>
<dbReference type="Proteomes" id="UP000555103">
    <property type="component" value="Unassembled WGS sequence"/>
</dbReference>
<name>A0A840CUD1_9BACT</name>
<evidence type="ECO:0000256" key="2">
    <source>
        <dbReference type="SAM" id="Phobius"/>
    </source>
</evidence>
<feature type="compositionally biased region" description="Basic and acidic residues" evidence="1">
    <location>
        <begin position="117"/>
        <end position="135"/>
    </location>
</feature>
<feature type="domain" description="Outer membrane protein beta-barrel" evidence="3">
    <location>
        <begin position="250"/>
        <end position="395"/>
    </location>
</feature>
<feature type="compositionally biased region" description="Polar residues" evidence="1">
    <location>
        <begin position="157"/>
        <end position="166"/>
    </location>
</feature>
<keyword evidence="5" id="KW-1185">Reference proteome</keyword>
<feature type="compositionally biased region" description="Basic and acidic residues" evidence="1">
    <location>
        <begin position="169"/>
        <end position="187"/>
    </location>
</feature>
<accession>A0A840CUD1</accession>
<dbReference type="InterPro" id="IPR011250">
    <property type="entry name" value="OMP/PagP_B-barrel"/>
</dbReference>
<dbReference type="AlphaFoldDB" id="A0A840CUD1"/>
<feature type="region of interest" description="Disordered" evidence="1">
    <location>
        <begin position="115"/>
        <end position="135"/>
    </location>
</feature>
<dbReference type="SUPFAM" id="SSF56925">
    <property type="entry name" value="OMPA-like"/>
    <property type="match status" value="1"/>
</dbReference>
<dbReference type="RefSeq" id="WP_183307016.1">
    <property type="nucleotide sequence ID" value="NZ_JACIEP010000006.1"/>
</dbReference>
<evidence type="ECO:0000313" key="5">
    <source>
        <dbReference type="Proteomes" id="UP000555103"/>
    </source>
</evidence>
<organism evidence="4 5">
    <name type="scientific">Dysgonomonas hofstadii</name>
    <dbReference type="NCBI Taxonomy" id="637886"/>
    <lineage>
        <taxon>Bacteria</taxon>
        <taxon>Pseudomonadati</taxon>
        <taxon>Bacteroidota</taxon>
        <taxon>Bacteroidia</taxon>
        <taxon>Bacteroidales</taxon>
        <taxon>Dysgonomonadaceae</taxon>
        <taxon>Dysgonomonas</taxon>
    </lineage>
</organism>
<evidence type="ECO:0000256" key="1">
    <source>
        <dbReference type="SAM" id="MobiDB-lite"/>
    </source>
</evidence>
<keyword evidence="2" id="KW-0812">Transmembrane</keyword>